<dbReference type="SUPFAM" id="SSF52402">
    <property type="entry name" value="Adenine nucleotide alpha hydrolases-like"/>
    <property type="match status" value="1"/>
</dbReference>
<dbReference type="InterPro" id="IPR001962">
    <property type="entry name" value="Asn_synthase"/>
</dbReference>
<dbReference type="PANTHER" id="PTHR43284">
    <property type="entry name" value="ASPARAGINE SYNTHETASE (GLUTAMINE-HYDROLYZING)"/>
    <property type="match status" value="1"/>
</dbReference>
<comment type="catalytic activity">
    <reaction evidence="3">
        <text>L-aspartate + L-glutamine + ATP + H2O = L-asparagine + L-glutamate + AMP + diphosphate + H(+)</text>
        <dbReference type="Rhea" id="RHEA:12228"/>
        <dbReference type="ChEBI" id="CHEBI:15377"/>
        <dbReference type="ChEBI" id="CHEBI:15378"/>
        <dbReference type="ChEBI" id="CHEBI:29985"/>
        <dbReference type="ChEBI" id="CHEBI:29991"/>
        <dbReference type="ChEBI" id="CHEBI:30616"/>
        <dbReference type="ChEBI" id="CHEBI:33019"/>
        <dbReference type="ChEBI" id="CHEBI:58048"/>
        <dbReference type="ChEBI" id="CHEBI:58359"/>
        <dbReference type="ChEBI" id="CHEBI:456215"/>
        <dbReference type="EC" id="6.3.5.4"/>
    </reaction>
</comment>
<gene>
    <name evidence="5" type="ORF">SY1_21460</name>
</gene>
<evidence type="ECO:0000256" key="3">
    <source>
        <dbReference type="ARBA" id="ARBA00048741"/>
    </source>
</evidence>
<dbReference type="KEGG" id="sbr:SY1_21460"/>
<keyword evidence="6" id="KW-1185">Reference proteome</keyword>
<dbReference type="PANTHER" id="PTHR43284:SF1">
    <property type="entry name" value="ASPARAGINE SYNTHETASE"/>
    <property type="match status" value="1"/>
</dbReference>
<evidence type="ECO:0000256" key="1">
    <source>
        <dbReference type="ARBA" id="ARBA00005187"/>
    </source>
</evidence>
<dbReference type="Pfam" id="PF00733">
    <property type="entry name" value="Asn_synthase"/>
    <property type="match status" value="1"/>
</dbReference>
<dbReference type="InterPro" id="IPR051786">
    <property type="entry name" value="ASN_synthetase/amidase"/>
</dbReference>
<evidence type="ECO:0000259" key="4">
    <source>
        <dbReference type="Pfam" id="PF00733"/>
    </source>
</evidence>
<name>A0AB94IYU0_9BACT</name>
<evidence type="ECO:0000313" key="6">
    <source>
        <dbReference type="Proteomes" id="UP000008957"/>
    </source>
</evidence>
<feature type="domain" description="Asparagine synthetase" evidence="4">
    <location>
        <begin position="119"/>
        <end position="350"/>
    </location>
</feature>
<organism evidence="5 6">
    <name type="scientific">Fretibacterium fastidiosum</name>
    <dbReference type="NCBI Taxonomy" id="651822"/>
    <lineage>
        <taxon>Bacteria</taxon>
        <taxon>Thermotogati</taxon>
        <taxon>Synergistota</taxon>
        <taxon>Synergistia</taxon>
        <taxon>Synergistales</taxon>
        <taxon>Aminobacteriaceae</taxon>
        <taxon>Fretibacterium</taxon>
    </lineage>
</organism>
<protein>
    <recommendedName>
        <fullName evidence="2">asparagine synthase (glutamine-hydrolyzing)</fullName>
        <ecNumber evidence="2">6.3.5.4</ecNumber>
    </recommendedName>
</protein>
<evidence type="ECO:0000313" key="5">
    <source>
        <dbReference type="EMBL" id="CBL28880.1"/>
    </source>
</evidence>
<proteinExistence type="predicted"/>
<dbReference type="Gene3D" id="3.40.50.620">
    <property type="entry name" value="HUPs"/>
    <property type="match status" value="1"/>
</dbReference>
<sequence length="457" mass="53176">MTVLFESDWVASSPYFYNNRTGKAGPFINDVVDCANLEIDHQGLRDYMDFGYCVFGHTPVRDVHVLPHSSRLIRLDDGTLRVERMEDAAVKALDEMALSEDEIWEWIRDSVRRWEASVDGEIVIPTSGGYDSRILNWMVGDKERIRSFTYGITSPQSASSEVVYAQELSRRLGTSWQQVELGAYHNYLDEWYALYGISTHAHGMYHFEFFNAIKALLPPETRKVPMLSGHFGDDWAGRFAPLVSSPEELPLLGLTHGMNADSSQCRVREDSVARMKYWQEHRERLEDPRLRVIEVLRHKQVLLSYLFRVPEKLGYAPWCPFLDLRLAAAMLNLPPNRRKNRGWQQDFFRKNGIMVEGLCRPKRLPNTLNMQALERVPPPPLDREILSEVVVPDYVDWINKYIHRTPWNSLQEAVMSIRGMGRLWHVFTHRIPRPDRLSAYLAYLVLYPIERLLRSRV</sequence>
<accession>A0AB94IYU0</accession>
<comment type="pathway">
    <text evidence="1">Amino-acid biosynthesis; L-asparagine biosynthesis; L-asparagine from L-aspartate (L-Gln route): step 1/1.</text>
</comment>
<dbReference type="AlphaFoldDB" id="A0AB94IYU0"/>
<dbReference type="GO" id="GO:0004066">
    <property type="term" value="F:asparagine synthase (glutamine-hydrolyzing) activity"/>
    <property type="evidence" value="ECO:0007669"/>
    <property type="project" value="UniProtKB-EC"/>
</dbReference>
<reference evidence="6" key="1">
    <citation type="submission" date="2010-03" db="EMBL/GenBank/DDBJ databases">
        <title>The genome sequence of Synergistetes sp. SGP1.</title>
        <authorList>
            <consortium name="metaHIT consortium -- http://www.metahit.eu/"/>
            <person name="Pajon A."/>
            <person name="Turner K."/>
            <person name="Parkhill J."/>
            <person name="Wade W."/>
            <person name="Vartoukian S."/>
        </authorList>
    </citation>
    <scope>NUCLEOTIDE SEQUENCE [LARGE SCALE GENOMIC DNA]</scope>
    <source>
        <strain evidence="6">SGP1</strain>
    </source>
</reference>
<dbReference type="EC" id="6.3.5.4" evidence="2"/>
<reference evidence="5 6" key="2">
    <citation type="submission" date="2010-03" db="EMBL/GenBank/DDBJ databases">
        <authorList>
            <person name="Pajon A."/>
        </authorList>
    </citation>
    <scope>NUCLEOTIDE SEQUENCE [LARGE SCALE GENOMIC DNA]</scope>
    <source>
        <strain evidence="5 6">SGP1</strain>
    </source>
</reference>
<dbReference type="Proteomes" id="UP000008957">
    <property type="component" value="Chromosome"/>
</dbReference>
<dbReference type="InterPro" id="IPR014729">
    <property type="entry name" value="Rossmann-like_a/b/a_fold"/>
</dbReference>
<dbReference type="EMBL" id="FP929056">
    <property type="protein sequence ID" value="CBL28880.1"/>
    <property type="molecule type" value="Genomic_DNA"/>
</dbReference>
<dbReference type="GO" id="GO:0006529">
    <property type="term" value="P:asparagine biosynthetic process"/>
    <property type="evidence" value="ECO:0007669"/>
    <property type="project" value="InterPro"/>
</dbReference>
<evidence type="ECO:0000256" key="2">
    <source>
        <dbReference type="ARBA" id="ARBA00012737"/>
    </source>
</evidence>